<keyword evidence="2" id="KW-0472">Membrane</keyword>
<feature type="transmembrane region" description="Helical" evidence="2">
    <location>
        <begin position="78"/>
        <end position="96"/>
    </location>
</feature>
<accession>A0A430FQX2</accession>
<sequence length="128" mass="14118">MSKKTQNRQQNKPNEYKQRRAQAQRMRELESRGELPQPQAQTVTEPNEKPKTSKLTILTLVMAVAGAILHFASPQLAIAGFTLCLLSFIVGVINLGMERHKKTSTKSAWKVLGAAVIAGLLCAMTATW</sequence>
<dbReference type="EMBL" id="QXGM01000002">
    <property type="protein sequence ID" value="RSX55220.1"/>
    <property type="molecule type" value="Genomic_DNA"/>
</dbReference>
<organism evidence="3 4">
    <name type="scientific">Bifidobacterium dolichotidis</name>
    <dbReference type="NCBI Taxonomy" id="2306976"/>
    <lineage>
        <taxon>Bacteria</taxon>
        <taxon>Bacillati</taxon>
        <taxon>Actinomycetota</taxon>
        <taxon>Actinomycetes</taxon>
        <taxon>Bifidobacteriales</taxon>
        <taxon>Bifidobacteriaceae</taxon>
        <taxon>Bifidobacterium</taxon>
    </lineage>
</organism>
<keyword evidence="2" id="KW-0812">Transmembrane</keyword>
<name>A0A430FQX2_9BIFI</name>
<protein>
    <submittedName>
        <fullName evidence="3">Uncharacterized protein</fullName>
    </submittedName>
</protein>
<dbReference type="Proteomes" id="UP000287609">
    <property type="component" value="Unassembled WGS sequence"/>
</dbReference>
<comment type="caution">
    <text evidence="3">The sequence shown here is derived from an EMBL/GenBank/DDBJ whole genome shotgun (WGS) entry which is preliminary data.</text>
</comment>
<dbReference type="AlphaFoldDB" id="A0A430FQX2"/>
<evidence type="ECO:0000313" key="4">
    <source>
        <dbReference type="Proteomes" id="UP000287609"/>
    </source>
</evidence>
<dbReference type="RefSeq" id="WP_125963878.1">
    <property type="nucleotide sequence ID" value="NZ_QXGM01000002.1"/>
</dbReference>
<evidence type="ECO:0000256" key="2">
    <source>
        <dbReference type="SAM" id="Phobius"/>
    </source>
</evidence>
<feature type="region of interest" description="Disordered" evidence="1">
    <location>
        <begin position="1"/>
        <end position="50"/>
    </location>
</feature>
<reference evidence="3 4" key="1">
    <citation type="submission" date="2018-09" db="EMBL/GenBank/DDBJ databases">
        <title>Characterization of the phylogenetic diversity of five novel species belonging to the genus Bifidobacterium.</title>
        <authorList>
            <person name="Lugli G.A."/>
            <person name="Duranti S."/>
            <person name="Milani C."/>
        </authorList>
    </citation>
    <scope>NUCLEOTIDE SEQUENCE [LARGE SCALE GENOMIC DNA]</scope>
    <source>
        <strain evidence="3 4">2036B</strain>
    </source>
</reference>
<evidence type="ECO:0000313" key="3">
    <source>
        <dbReference type="EMBL" id="RSX55220.1"/>
    </source>
</evidence>
<evidence type="ECO:0000256" key="1">
    <source>
        <dbReference type="SAM" id="MobiDB-lite"/>
    </source>
</evidence>
<gene>
    <name evidence="3" type="ORF">D2E26_1274</name>
</gene>
<feature type="transmembrane region" description="Helical" evidence="2">
    <location>
        <begin position="108"/>
        <end position="126"/>
    </location>
</feature>
<keyword evidence="2" id="KW-1133">Transmembrane helix</keyword>
<proteinExistence type="predicted"/>
<keyword evidence="4" id="KW-1185">Reference proteome</keyword>
<feature type="transmembrane region" description="Helical" evidence="2">
    <location>
        <begin position="55"/>
        <end position="72"/>
    </location>
</feature>